<sequence>MIAGVVAAKVIPMVKRRNAEAEARRKKEEYENSIPTASFSVVHDPQEMLGVILQNLEVEDLRENAPLLETIYFSSVTSDSLVITAGNRTITHWNMTITAKPSKSGGTQGFITLDRARNKVLRWQSNINDTFFKVRSVVAASDVNGTYEGEMGSPLVSK</sequence>
<protein>
    <submittedName>
        <fullName evidence="1">Uncharacterized protein</fullName>
    </submittedName>
</protein>
<dbReference type="EMBL" id="CP013747">
    <property type="protein sequence ID" value="ALV42401.1"/>
    <property type="molecule type" value="Genomic_DNA"/>
</dbReference>
<dbReference type="Proteomes" id="UP000065151">
    <property type="component" value="Chromosome"/>
</dbReference>
<proteinExistence type="predicted"/>
<accession>A0A0U3RB67</accession>
<evidence type="ECO:0000313" key="1">
    <source>
        <dbReference type="EMBL" id="ALV42401.1"/>
    </source>
</evidence>
<dbReference type="KEGG" id="psul:AU252_15620"/>
<name>A0A0U3RB67_9MICC</name>
<gene>
    <name evidence="1" type="ORF">AU252_15620</name>
</gene>
<dbReference type="AlphaFoldDB" id="A0A0U3RB67"/>
<dbReference type="STRING" id="121292.AU252_15620"/>
<organism evidence="1">
    <name type="scientific">Pseudarthrobacter sulfonivorans</name>
    <dbReference type="NCBI Taxonomy" id="121292"/>
    <lineage>
        <taxon>Bacteria</taxon>
        <taxon>Bacillati</taxon>
        <taxon>Actinomycetota</taxon>
        <taxon>Actinomycetes</taxon>
        <taxon>Micrococcales</taxon>
        <taxon>Micrococcaceae</taxon>
        <taxon>Pseudarthrobacter</taxon>
    </lineage>
</organism>
<reference evidence="1 2" key="1">
    <citation type="submission" date="2015-12" db="EMBL/GenBank/DDBJ databases">
        <authorList>
            <person name="Shamseldin A."/>
            <person name="Moawad H."/>
            <person name="Abd El-Rahim W.M."/>
            <person name="Sadowsky M.J."/>
        </authorList>
    </citation>
    <scope>NUCLEOTIDE SEQUENCE [LARGE SCALE GENOMIC DNA]</scope>
    <source>
        <strain evidence="1 2">Ar51</strain>
    </source>
</reference>
<evidence type="ECO:0000313" key="2">
    <source>
        <dbReference type="Proteomes" id="UP000065151"/>
    </source>
</evidence>